<proteinExistence type="predicted"/>
<dbReference type="Proteomes" id="UP000026961">
    <property type="component" value="Chromosome 3"/>
</dbReference>
<dbReference type="AlphaFoldDB" id="A0A0D9Z5C3"/>
<reference evidence="1" key="1">
    <citation type="submission" date="2015-04" db="UniProtKB">
        <authorList>
            <consortium name="EnsemblPlants"/>
        </authorList>
    </citation>
    <scope>IDENTIFICATION</scope>
</reference>
<dbReference type="STRING" id="40148.A0A0D9Z5C3"/>
<organism evidence="1">
    <name type="scientific">Oryza glumipatula</name>
    <dbReference type="NCBI Taxonomy" id="40148"/>
    <lineage>
        <taxon>Eukaryota</taxon>
        <taxon>Viridiplantae</taxon>
        <taxon>Streptophyta</taxon>
        <taxon>Embryophyta</taxon>
        <taxon>Tracheophyta</taxon>
        <taxon>Spermatophyta</taxon>
        <taxon>Magnoliopsida</taxon>
        <taxon>Liliopsida</taxon>
        <taxon>Poales</taxon>
        <taxon>Poaceae</taxon>
        <taxon>BOP clade</taxon>
        <taxon>Oryzoideae</taxon>
        <taxon>Oryzeae</taxon>
        <taxon>Oryzinae</taxon>
        <taxon>Oryza</taxon>
    </lineage>
</organism>
<dbReference type="HOGENOM" id="CLU_1799472_0_0_1"/>
<accession>A0A0D9Z5C3</accession>
<sequence>MEGQEGLVALLEEKAHVRVIRIGIRGIFMLCLAKENQLRAVAAGATAAFARRVAEGGGVGELERALAAVERLCRTEGGHDAVVADAGGGAAALANHAYGVSERRRQTIAMAGGGGWGYATASAGWNVVRITTENNKIRPRVSKS</sequence>
<dbReference type="eggNOG" id="ENOG502QRXY">
    <property type="taxonomic scope" value="Eukaryota"/>
</dbReference>
<dbReference type="Gramene" id="OGLUM03G12360.1">
    <property type="protein sequence ID" value="OGLUM03G12360.1"/>
    <property type="gene ID" value="OGLUM03G12360"/>
</dbReference>
<keyword evidence="2" id="KW-1185">Reference proteome</keyword>
<evidence type="ECO:0000313" key="1">
    <source>
        <dbReference type="EnsemblPlants" id="OGLUM03G12360.1"/>
    </source>
</evidence>
<protein>
    <submittedName>
        <fullName evidence="1">Uncharacterized protein</fullName>
    </submittedName>
</protein>
<reference evidence="1" key="2">
    <citation type="submission" date="2018-05" db="EMBL/GenBank/DDBJ databases">
        <title>OgluRS3 (Oryza glumaepatula Reference Sequence Version 3).</title>
        <authorList>
            <person name="Zhang J."/>
            <person name="Kudrna D."/>
            <person name="Lee S."/>
            <person name="Talag J."/>
            <person name="Welchert J."/>
            <person name="Wing R.A."/>
        </authorList>
    </citation>
    <scope>NUCLEOTIDE SEQUENCE [LARGE SCALE GENOMIC DNA]</scope>
</reference>
<dbReference type="EnsemblPlants" id="OGLUM03G12360.1">
    <property type="protein sequence ID" value="OGLUM03G12360.1"/>
    <property type="gene ID" value="OGLUM03G12360"/>
</dbReference>
<name>A0A0D9Z5C3_9ORYZ</name>
<evidence type="ECO:0000313" key="2">
    <source>
        <dbReference type="Proteomes" id="UP000026961"/>
    </source>
</evidence>